<name>A0AAE7SQX7_SERFO</name>
<dbReference type="Proteomes" id="UP000503464">
    <property type="component" value="Chromosome"/>
</dbReference>
<evidence type="ECO:0000313" key="2">
    <source>
        <dbReference type="Proteomes" id="UP000503464"/>
    </source>
</evidence>
<dbReference type="PIRSF" id="PIRSF034586">
    <property type="entry name" value="Vir_effector_SfrC"/>
    <property type="match status" value="1"/>
</dbReference>
<dbReference type="InterPro" id="IPR017030">
    <property type="entry name" value="Vir_effector_SfrC"/>
</dbReference>
<evidence type="ECO:0000313" key="1">
    <source>
        <dbReference type="EMBL" id="QXT43055.1"/>
    </source>
</evidence>
<organism evidence="1 2">
    <name type="scientific">Serratia fonticola</name>
    <dbReference type="NCBI Taxonomy" id="47917"/>
    <lineage>
        <taxon>Bacteria</taxon>
        <taxon>Pseudomonadati</taxon>
        <taxon>Pseudomonadota</taxon>
        <taxon>Gammaproteobacteria</taxon>
        <taxon>Enterobacterales</taxon>
        <taxon>Yersiniaceae</taxon>
        <taxon>Serratia</taxon>
    </lineage>
</organism>
<dbReference type="EMBL" id="CP054160">
    <property type="protein sequence ID" value="QXT43055.1"/>
    <property type="molecule type" value="Genomic_DNA"/>
</dbReference>
<dbReference type="Pfam" id="PF10139">
    <property type="entry name" value="Virul_Fac"/>
    <property type="match status" value="2"/>
</dbReference>
<reference evidence="2" key="1">
    <citation type="submission" date="2020-03" db="EMBL/GenBank/DDBJ databases">
        <title>Genome sequences of seven Enterobacteriaceae strains isolated from Canadian wastewater treatment facilities.</title>
        <authorList>
            <person name="Huang H."/>
            <person name="Chmara J.T."/>
            <person name="Duceppe M.-O."/>
        </authorList>
    </citation>
    <scope>NUCLEOTIDE SEQUENCE [LARGE SCALE GENOMIC DNA]</scope>
    <source>
        <strain evidence="2">Biosolid 3</strain>
    </source>
</reference>
<dbReference type="RefSeq" id="WP_221035508.1">
    <property type="nucleotide sequence ID" value="NZ_CP054160.3"/>
</dbReference>
<gene>
    <name evidence="1" type="ORF">G9399_27245</name>
</gene>
<protein>
    <submittedName>
        <fullName evidence="1">Virulence factor SrfC family protein</fullName>
    </submittedName>
</protein>
<dbReference type="AlphaFoldDB" id="A0AAE7SQX7"/>
<accession>A0AAE7SQX7</accession>
<proteinExistence type="predicted"/>
<sequence>MKSAIPPISPLTQRWPLLNQGIAQALVWADNARLQTPRFALEAPTLMLNLRRCRIRLQRLAIAATQPGSLGFYGRSQAAKNHLIASLATAEPDCLATTFAGKTLDYLTHIRPGHSAVGIAIRFSHAVPQQDPDYPVQLQLLTAVELVCMLARSSHMLQTIEKTEIEELLTSLTKRCQPQALPGIGADDIVALWDSLRTDDPRLQQRWDTEYWPNALAIAPYLSIDDRAQLFAPLWGKEPALTACYRRLAYRLEQLEGAASVLAPLSLLTDENQQPSYGILTPANLEETDDKVQLKLDNGVITMPVAELRLLVAELLIPLQSPPAHSGFAQTDYLDLPAYRADDESLQQAKSFTLLQRYSDQQAMQALIVCHAAACREEATMVGRALDYWVQHHQEGGSRGHPELIWAFTPYDRRSSAHFDQAAQRYVGHPGEVWGTLLAMNEDEVRRMTDYLLTSVNVAARHNRLQQRFSRLEQDLRHNLLGRWLNVETENKAPLAKATVKALQDRTTLHGELLEHLLPDRNALLPLFCQQQQDRPHNDDPLAIALDLFDEQPTAASPLESGANVVLQVQQLWITQLRNLADNRALIDLLAVETATLNTLADELITASFRLDIWQRLGNALAEPGHVGHSRENHVERQIACTLTVLGDFVAWLGFQLRPQAQRPESRINRGHKIFTKPSQSADLRMTALPVEPINNTALYIYDWLVGLYQLIAENAGHGGAQALSGTQRESLGKIIQGMG</sequence>